<proteinExistence type="predicted"/>
<accession>A0A1X1TRY1</accession>
<gene>
    <name evidence="2" type="ORF">AWC02_09605</name>
</gene>
<dbReference type="EMBL" id="LQOT01000031">
    <property type="protein sequence ID" value="ORV47357.1"/>
    <property type="molecule type" value="Genomic_DNA"/>
</dbReference>
<keyword evidence="3" id="KW-1185">Reference proteome</keyword>
<dbReference type="Proteomes" id="UP000193465">
    <property type="component" value="Unassembled WGS sequence"/>
</dbReference>
<reference evidence="2 3" key="1">
    <citation type="submission" date="2016-01" db="EMBL/GenBank/DDBJ databases">
        <title>The new phylogeny of the genus Mycobacterium.</title>
        <authorList>
            <person name="Tarcisio F."/>
            <person name="Conor M."/>
            <person name="Antonella G."/>
            <person name="Elisabetta G."/>
            <person name="Giulia F.S."/>
            <person name="Sara T."/>
            <person name="Anna F."/>
            <person name="Clotilde B."/>
            <person name="Roberto B."/>
            <person name="Veronica D.S."/>
            <person name="Fabio R."/>
            <person name="Monica P."/>
            <person name="Olivier J."/>
            <person name="Enrico T."/>
            <person name="Nicola S."/>
        </authorList>
    </citation>
    <scope>NUCLEOTIDE SEQUENCE [LARGE SCALE GENOMIC DNA]</scope>
    <source>
        <strain evidence="2 3">ATCC 27353</strain>
    </source>
</reference>
<dbReference type="STRING" id="188915.AWC02_09605"/>
<dbReference type="AlphaFoldDB" id="A0A1X1TRY1"/>
<evidence type="ECO:0000313" key="3">
    <source>
        <dbReference type="Proteomes" id="UP000193465"/>
    </source>
</evidence>
<feature type="region of interest" description="Disordered" evidence="1">
    <location>
        <begin position="174"/>
        <end position="219"/>
    </location>
</feature>
<evidence type="ECO:0000256" key="1">
    <source>
        <dbReference type="SAM" id="MobiDB-lite"/>
    </source>
</evidence>
<organism evidence="2 3">
    <name type="scientific">Mycolicibacter engbaekii</name>
    <dbReference type="NCBI Taxonomy" id="188915"/>
    <lineage>
        <taxon>Bacteria</taxon>
        <taxon>Bacillati</taxon>
        <taxon>Actinomycetota</taxon>
        <taxon>Actinomycetes</taxon>
        <taxon>Mycobacteriales</taxon>
        <taxon>Mycobacteriaceae</taxon>
        <taxon>Mycolicibacter</taxon>
    </lineage>
</organism>
<sequence>MSGLPPLTEVEDATWDHLITNSTAWTNLADSWDAAFTEVRDASTRPGGRPWTGAGAEGFQRRSAADLVKVHGPADALRNAATIAARGAQTQQNNKAEVLYAVAAAERDEFRVGDDYCVTDTWTYYSSTAEQAQREQAAGDHGSFIKSRVANLVNNEQEIARQLTAATAGLHEFRFGDEGADGGAGANGLPHAPQPAGSDPAELARQRDQTIADDPAADPTARRLAHERLDDWRHSEFIGPLPADPILGGDARTLARARRQLQDYLESGQAYPDRPPLTPDQATTQMLDRCESQARELVLHGFANQLASAGVSPAGIQRALDEVRSGKSVGELIHEAGSDISSGVGNLGSGLSAQANALPQGRHWGDAQVWSEADVNALKTLGRKLSIAGFGLDALLTGDNIALGAAPGEELAKLGGRSLGSWLGGFAAGAMGGSAIGPEGALIFGLLGAVAGGLGGEKTVNWMMGN</sequence>
<evidence type="ECO:0000313" key="2">
    <source>
        <dbReference type="EMBL" id="ORV47357.1"/>
    </source>
</evidence>
<comment type="caution">
    <text evidence="2">The sequence shown here is derived from an EMBL/GenBank/DDBJ whole genome shotgun (WGS) entry which is preliminary data.</text>
</comment>
<name>A0A1X1TRY1_9MYCO</name>
<protein>
    <submittedName>
        <fullName evidence="2">Uncharacterized protein</fullName>
    </submittedName>
</protein>
<dbReference type="RefSeq" id="WP_085128482.1">
    <property type="nucleotide sequence ID" value="NZ_LQOT01000031.1"/>
</dbReference>